<organism evidence="1 2">
    <name type="scientific">Stemphylium lycopersici</name>
    <name type="common">Tomato gray leaf spot disease fungus</name>
    <name type="synonym">Thyrospora lycopersici</name>
    <dbReference type="NCBI Taxonomy" id="183478"/>
    <lineage>
        <taxon>Eukaryota</taxon>
        <taxon>Fungi</taxon>
        <taxon>Dikarya</taxon>
        <taxon>Ascomycota</taxon>
        <taxon>Pezizomycotina</taxon>
        <taxon>Dothideomycetes</taxon>
        <taxon>Pleosporomycetidae</taxon>
        <taxon>Pleosporales</taxon>
        <taxon>Pleosporineae</taxon>
        <taxon>Pleosporaceae</taxon>
        <taxon>Stemphylium</taxon>
    </lineage>
</organism>
<reference evidence="2" key="1">
    <citation type="submission" date="2018-05" db="EMBL/GenBank/DDBJ databases">
        <title>Draft genome sequence of Stemphylium lycopersici strain CIDEFI 213.</title>
        <authorList>
            <person name="Medina R."/>
            <person name="Franco M.E.E."/>
            <person name="Lucentini C.G."/>
            <person name="Saparrat M.C.N."/>
            <person name="Balatti P.A."/>
        </authorList>
    </citation>
    <scope>NUCLEOTIDE SEQUENCE [LARGE SCALE GENOMIC DNA]</scope>
    <source>
        <strain evidence="2">CIDEFI 213</strain>
    </source>
</reference>
<evidence type="ECO:0000313" key="2">
    <source>
        <dbReference type="Proteomes" id="UP000249619"/>
    </source>
</evidence>
<dbReference type="STRING" id="183478.A0A364N0I8"/>
<comment type="caution">
    <text evidence="1">The sequence shown here is derived from an EMBL/GenBank/DDBJ whole genome shotgun (WGS) entry which is preliminary data.</text>
</comment>
<dbReference type="InterPro" id="IPR023213">
    <property type="entry name" value="CAT-like_dom_sf"/>
</dbReference>
<keyword evidence="1" id="KW-0378">Hydrolase</keyword>
<dbReference type="Gene3D" id="3.30.559.10">
    <property type="entry name" value="Chloramphenicol acetyltransferase-like domain"/>
    <property type="match status" value="1"/>
</dbReference>
<accession>A0A364N0I8</accession>
<protein>
    <submittedName>
        <fullName evidence="1">Carboxypeptidase s</fullName>
    </submittedName>
</protein>
<proteinExistence type="predicted"/>
<dbReference type="InterPro" id="IPR010828">
    <property type="entry name" value="Atf2/Sli1-like"/>
</dbReference>
<keyword evidence="1" id="KW-0121">Carboxypeptidase</keyword>
<keyword evidence="2" id="KW-1185">Reference proteome</keyword>
<name>A0A364N0I8_STELY</name>
<dbReference type="PANTHER" id="PTHR28037">
    <property type="entry name" value="ALCOHOL O-ACETYLTRANSFERASE 1-RELATED"/>
    <property type="match status" value="1"/>
</dbReference>
<dbReference type="EMBL" id="QGDH01000083">
    <property type="protein sequence ID" value="RAR08736.1"/>
    <property type="molecule type" value="Genomic_DNA"/>
</dbReference>
<dbReference type="PANTHER" id="PTHR28037:SF1">
    <property type="entry name" value="ALCOHOL O-ACETYLTRANSFERASE 1-RELATED"/>
    <property type="match status" value="1"/>
</dbReference>
<evidence type="ECO:0000313" key="1">
    <source>
        <dbReference type="EMBL" id="RAR08736.1"/>
    </source>
</evidence>
<dbReference type="InterPro" id="IPR052058">
    <property type="entry name" value="Alcohol_O-acetyltransferase"/>
</dbReference>
<keyword evidence="1" id="KW-0645">Protease</keyword>
<sequence length="422" mass="46847">MAQLENLERLRRSQASLESLVYIALRHVIANHPNLSTIALDEDKSYPNVYFARLVEIDLRTCIEIHERETAFPSDGETDDELDKVLEHQHSRDFKADLGSKPFWRLIILRSSLELSKFTATWLWHHALADGASAFLFHETFLAGLNSAEANGSVDPIVRAPTEALLPPFEDLHTMSISWRFFGKAILGALLPSVFAKQPIKMWTGNPVPKDVTSLSRAHYRTLVLSKANTTASIFANLSGEDYERLKIEGPISMRPFLNIGEKQMTCAIGQYGFLHERSVSPMKHTANILQNFSWETARAVKSTLNAEVAKAGRDNPSALLKYVTSIPQLLVGKLGKPRNPSTEISNVGVWKNGADEKGDWSIGRMVFSQSPNLVTSAFAVSIVTGADMNAVLNFCWVEGAVENELMQNVINDLKTGVEELG</sequence>
<dbReference type="GO" id="GO:0008080">
    <property type="term" value="F:N-acetyltransferase activity"/>
    <property type="evidence" value="ECO:0007669"/>
    <property type="project" value="TreeGrafter"/>
</dbReference>
<dbReference type="Proteomes" id="UP000249619">
    <property type="component" value="Unassembled WGS sequence"/>
</dbReference>
<dbReference type="AlphaFoldDB" id="A0A364N0I8"/>
<gene>
    <name evidence="1" type="ORF">DDE83_005860</name>
</gene>
<dbReference type="GO" id="GO:0004180">
    <property type="term" value="F:carboxypeptidase activity"/>
    <property type="evidence" value="ECO:0007669"/>
    <property type="project" value="UniProtKB-KW"/>
</dbReference>
<dbReference type="Pfam" id="PF07247">
    <property type="entry name" value="AATase"/>
    <property type="match status" value="1"/>
</dbReference>
<dbReference type="SUPFAM" id="SSF52777">
    <property type="entry name" value="CoA-dependent acyltransferases"/>
    <property type="match status" value="1"/>
</dbReference>